<dbReference type="Proteomes" id="UP000693970">
    <property type="component" value="Unassembled WGS sequence"/>
</dbReference>
<dbReference type="AlphaFoldDB" id="A0A9K3PJ06"/>
<feature type="compositionally biased region" description="Polar residues" evidence="1">
    <location>
        <begin position="316"/>
        <end position="331"/>
    </location>
</feature>
<dbReference type="EMBL" id="JAGRRH010000019">
    <property type="protein sequence ID" value="KAG7349482.1"/>
    <property type="molecule type" value="Genomic_DNA"/>
</dbReference>
<accession>A0A9K3PJ06</accession>
<gene>
    <name evidence="2" type="ORF">IV203_012079</name>
</gene>
<reference evidence="2" key="1">
    <citation type="journal article" date="2021" name="Sci. Rep.">
        <title>Diploid genomic architecture of Nitzschia inconspicua, an elite biomass production diatom.</title>
        <authorList>
            <person name="Oliver A."/>
            <person name="Podell S."/>
            <person name="Pinowska A."/>
            <person name="Traller J.C."/>
            <person name="Smith S.R."/>
            <person name="McClure R."/>
            <person name="Beliaev A."/>
            <person name="Bohutskyi P."/>
            <person name="Hill E.A."/>
            <person name="Rabines A."/>
            <person name="Zheng H."/>
            <person name="Allen L.Z."/>
            <person name="Kuo A."/>
            <person name="Grigoriev I.V."/>
            <person name="Allen A.E."/>
            <person name="Hazlebeck D."/>
            <person name="Allen E.E."/>
        </authorList>
    </citation>
    <scope>NUCLEOTIDE SEQUENCE</scope>
    <source>
        <strain evidence="2">Hildebrandi</strain>
    </source>
</reference>
<evidence type="ECO:0000256" key="1">
    <source>
        <dbReference type="SAM" id="MobiDB-lite"/>
    </source>
</evidence>
<proteinExistence type="predicted"/>
<comment type="caution">
    <text evidence="2">The sequence shown here is derived from an EMBL/GenBank/DDBJ whole genome shotgun (WGS) entry which is preliminary data.</text>
</comment>
<feature type="compositionally biased region" description="Low complexity" evidence="1">
    <location>
        <begin position="112"/>
        <end position="123"/>
    </location>
</feature>
<reference evidence="2" key="2">
    <citation type="submission" date="2021-04" db="EMBL/GenBank/DDBJ databases">
        <authorList>
            <person name="Podell S."/>
        </authorList>
    </citation>
    <scope>NUCLEOTIDE SEQUENCE</scope>
    <source>
        <strain evidence="2">Hildebrandi</strain>
    </source>
</reference>
<dbReference type="OrthoDB" id="191686at2759"/>
<feature type="region of interest" description="Disordered" evidence="1">
    <location>
        <begin position="112"/>
        <end position="131"/>
    </location>
</feature>
<evidence type="ECO:0000313" key="2">
    <source>
        <dbReference type="EMBL" id="KAG7349482.1"/>
    </source>
</evidence>
<feature type="region of interest" description="Disordered" evidence="1">
    <location>
        <begin position="312"/>
        <end position="331"/>
    </location>
</feature>
<name>A0A9K3PJ06_9STRA</name>
<protein>
    <submittedName>
        <fullName evidence="2">Uncharacterized protein</fullName>
    </submittedName>
</protein>
<organism evidence="2 3">
    <name type="scientific">Nitzschia inconspicua</name>
    <dbReference type="NCBI Taxonomy" id="303405"/>
    <lineage>
        <taxon>Eukaryota</taxon>
        <taxon>Sar</taxon>
        <taxon>Stramenopiles</taxon>
        <taxon>Ochrophyta</taxon>
        <taxon>Bacillariophyta</taxon>
        <taxon>Bacillariophyceae</taxon>
        <taxon>Bacillariophycidae</taxon>
        <taxon>Bacillariales</taxon>
        <taxon>Bacillariaceae</taxon>
        <taxon>Nitzschia</taxon>
    </lineage>
</organism>
<evidence type="ECO:0000313" key="3">
    <source>
        <dbReference type="Proteomes" id="UP000693970"/>
    </source>
</evidence>
<keyword evidence="3" id="KW-1185">Reference proteome</keyword>
<sequence>MLSTSARSGGSIGRRSMQVMTNVRNKLTSRICEGRSTTSLSDCHNGVIRPISFFFQQRQLSVVKCSSSCKTTLPKLFPAVYKTSYFSIRGCESPSQSLFARQFSSVVSETVSTTSSDKGSSTKGETKDNDNKKKTDNASFFFDNLGKIFLLVIASIIASLVRSSAGTRNRNTLRDTLEDIALVDPVELEELRLANSALDPDTFRTILQNVYREFPNGTCSYTDFVHCVRRTMVQLKGDAFTVELGHLVDRLMVQVLNKQVKRGNSSDGSNYDNDRMPVSLFLTILTMALYSETKDRIRILYEVLQHQEEIQKHSDNNFGDSTEDTNSGNASTHRVSIDQVRSMVGYLQDSCQLPPDTQIIPTDTKYPTQQWKRGAPEELVPWQKGNNGENSDLIDLYTFATILRSKSVCAWGECYYKRKFNKEDV</sequence>